<dbReference type="Proteomes" id="UP001592531">
    <property type="component" value="Unassembled WGS sequence"/>
</dbReference>
<feature type="compositionally biased region" description="Pro residues" evidence="2">
    <location>
        <begin position="22"/>
        <end position="38"/>
    </location>
</feature>
<keyword evidence="1" id="KW-0378">Hydrolase</keyword>
<evidence type="ECO:0000313" key="5">
    <source>
        <dbReference type="Proteomes" id="UP001592531"/>
    </source>
</evidence>
<dbReference type="InterPro" id="IPR005754">
    <property type="entry name" value="Sortase"/>
</dbReference>
<keyword evidence="3" id="KW-1133">Transmembrane helix</keyword>
<keyword evidence="3" id="KW-0472">Membrane</keyword>
<dbReference type="Pfam" id="PF04203">
    <property type="entry name" value="Sortase"/>
    <property type="match status" value="1"/>
</dbReference>
<reference evidence="4 5" key="1">
    <citation type="submission" date="2024-09" db="EMBL/GenBank/DDBJ databases">
        <authorList>
            <person name="Lee S.D."/>
        </authorList>
    </citation>
    <scope>NUCLEOTIDE SEQUENCE [LARGE SCALE GENOMIC DNA]</scope>
    <source>
        <strain evidence="4 5">N8-3</strain>
    </source>
</reference>
<evidence type="ECO:0000256" key="2">
    <source>
        <dbReference type="SAM" id="MobiDB-lite"/>
    </source>
</evidence>
<feature type="transmembrane region" description="Helical" evidence="3">
    <location>
        <begin position="296"/>
        <end position="318"/>
    </location>
</feature>
<evidence type="ECO:0000256" key="1">
    <source>
        <dbReference type="ARBA" id="ARBA00022801"/>
    </source>
</evidence>
<dbReference type="InterPro" id="IPR023365">
    <property type="entry name" value="Sortase_dom-sf"/>
</dbReference>
<dbReference type="InterPro" id="IPR042003">
    <property type="entry name" value="Sortase_E"/>
</dbReference>
<dbReference type="EMBL" id="JBHFAB010000006">
    <property type="protein sequence ID" value="MFC1417098.1"/>
    <property type="molecule type" value="Genomic_DNA"/>
</dbReference>
<dbReference type="SUPFAM" id="SSF63817">
    <property type="entry name" value="Sortase"/>
    <property type="match status" value="1"/>
</dbReference>
<dbReference type="Gene3D" id="2.40.260.10">
    <property type="entry name" value="Sortase"/>
    <property type="match status" value="1"/>
</dbReference>
<name>A0ABV6VTW1_9ACTN</name>
<feature type="region of interest" description="Disordered" evidence="2">
    <location>
        <begin position="1"/>
        <end position="53"/>
    </location>
</feature>
<keyword evidence="3" id="KW-0812">Transmembrane</keyword>
<evidence type="ECO:0000256" key="3">
    <source>
        <dbReference type="SAM" id="Phobius"/>
    </source>
</evidence>
<gene>
    <name evidence="4" type="ORF">ACEZDE_10625</name>
</gene>
<dbReference type="CDD" id="cd05830">
    <property type="entry name" value="Sortase_E"/>
    <property type="match status" value="1"/>
</dbReference>
<keyword evidence="5" id="KW-1185">Reference proteome</keyword>
<evidence type="ECO:0000313" key="4">
    <source>
        <dbReference type="EMBL" id="MFC1417098.1"/>
    </source>
</evidence>
<feature type="transmembrane region" description="Helical" evidence="3">
    <location>
        <begin position="61"/>
        <end position="80"/>
    </location>
</feature>
<comment type="caution">
    <text evidence="4">The sequence shown here is derived from an EMBL/GenBank/DDBJ whole genome shotgun (WGS) entry which is preliminary data.</text>
</comment>
<accession>A0ABV6VTW1</accession>
<organism evidence="4 5">
    <name type="scientific">Streptacidiphilus cavernicola</name>
    <dbReference type="NCBI Taxonomy" id="3342716"/>
    <lineage>
        <taxon>Bacteria</taxon>
        <taxon>Bacillati</taxon>
        <taxon>Actinomycetota</taxon>
        <taxon>Actinomycetes</taxon>
        <taxon>Kitasatosporales</taxon>
        <taxon>Streptomycetaceae</taxon>
        <taxon>Streptacidiphilus</taxon>
    </lineage>
</organism>
<dbReference type="RefSeq" id="WP_380534902.1">
    <property type="nucleotide sequence ID" value="NZ_JBHFAB010000006.1"/>
</dbReference>
<sequence length="322" mass="33468">MSAPTLDKADRPADDGDVPGGTPAPPPTTPPAPRPAPAAAPRRPRAPAPAGRGRNALVRTATATTLLGFLLVGFVFYLLALSGLQEGHFQSSAYRTFQNQLAEAVAPTGTAPDGAPVAVIEIPAIGLRQTVVVDGTTGRDLMRGPGHRRDTALPGQTGVSVVYARRNSFGAPFADLARLRVGDKIYATTGQGRSVYTVNVYGSSAHPAVDPSPDRLVLVTADSDWITTGTISVSARLDGTAMANPGGRPGTVPTDQALASDTAGLPALQLWALALLAAVTLLVLRGRQWWPKGAAYLVFTPVLGLLLWSVYESAAALLPNLY</sequence>
<protein>
    <submittedName>
        <fullName evidence="4">Sortase domain-bontaining protein</fullName>
    </submittedName>
</protein>
<proteinExistence type="predicted"/>
<feature type="transmembrane region" description="Helical" evidence="3">
    <location>
        <begin position="263"/>
        <end position="284"/>
    </location>
</feature>